<dbReference type="PANTHER" id="PTHR24095:SF14">
    <property type="entry name" value="ACETYL-COENZYME A SYNTHETASE 1"/>
    <property type="match status" value="1"/>
</dbReference>
<keyword evidence="4" id="KW-0547">Nucleotide-binding</keyword>
<feature type="domain" description="AMP-binding enzyme C-terminal" evidence="7">
    <location>
        <begin position="477"/>
        <end position="555"/>
    </location>
</feature>
<evidence type="ECO:0000256" key="4">
    <source>
        <dbReference type="ARBA" id="ARBA00022741"/>
    </source>
</evidence>
<dbReference type="NCBIfam" id="NF003313">
    <property type="entry name" value="PRK04319.1"/>
    <property type="match status" value="1"/>
</dbReference>
<reference evidence="8 9" key="1">
    <citation type="journal article" date="2012" name="J. Bacteriol.">
        <title>Complete genome sequence of a thermophilic methanogen, Methanocella conradii HZ254, isolated from Chinese rice field soil.</title>
        <authorList>
            <person name="Lu Z."/>
            <person name="Lu Y."/>
        </authorList>
    </citation>
    <scope>NUCLEOTIDE SEQUENCE [LARGE SCALE GENOMIC DNA]</scope>
    <source>
        <strain evidence="9">DSM 24694 / JCM 17849 / CGMCC 1.5162 / HZ254</strain>
    </source>
</reference>
<dbReference type="Pfam" id="PF00501">
    <property type="entry name" value="AMP-binding"/>
    <property type="match status" value="1"/>
</dbReference>
<dbReference type="STRING" id="1041930.Mtc_2228"/>
<dbReference type="InterPro" id="IPR000873">
    <property type="entry name" value="AMP-dep_synth/lig_dom"/>
</dbReference>
<dbReference type="GO" id="GO:0006085">
    <property type="term" value="P:acetyl-CoA biosynthetic process"/>
    <property type="evidence" value="ECO:0007669"/>
    <property type="project" value="TreeGrafter"/>
</dbReference>
<evidence type="ECO:0000256" key="5">
    <source>
        <dbReference type="ARBA" id="ARBA00022840"/>
    </source>
</evidence>
<dbReference type="Gene3D" id="3.30.300.30">
    <property type="match status" value="1"/>
</dbReference>
<dbReference type="GeneID" id="11972390"/>
<sequence>MENGVEIVEMIGDCNVCYDEVCRNGFCFDDVKKEFDWYKTGKVNIAHEAIDRHAKSWRKNKVALYWEGADGSDRKYTFQELKIRTDKLANVLKNAGVKKGDRVFVYLPRIPELYASAIAIAKVGAIFAPLFGGFRADAVRDRINDAEACMVITTPEMKRLGIDPIRKEIPSVKNILLCNIPRNYDLEPGDLSYDAEMIYASEQFEPEWCDLEDPVIMHYTSGTTGKSKGVVHVHNAMIGHYITTRWVQDLRDDDVFWCTADPGWVTGTSYGIFGPWLNGASQVVYAGRFSPEAWYWVIDKYKVTVWYTAPTALRMLMKAGDEVVKKYHLDSLRYITSVGEPLNPEVIRWAMRVYGLPIHENYWMTETGCNVIANFYSLPLKVGSMGKPFPGIEAAVVDDKGRVLPPGVPGNIVIKPGWPSMMRGIWNNPEKYSEYFRIPGWYMTGDSGFVDSDGYFWFTGRIDDVIKTSGERVGPFEVESALLEHPAVAEAGVIGKPDPLYGNIIKAFISLKPGYEGTDELKREISDFVKTKLAAHAFPREIEFKPNLPKTRSGKIMRRVLKAMELGQPLGDLATLDDE</sequence>
<gene>
    <name evidence="8" type="primary">acs-2</name>
    <name evidence="8" type="ordered locus">Mtc_2228</name>
</gene>
<comment type="similarity">
    <text evidence="1">Belongs to the ATP-dependent AMP-binding enzyme family.</text>
</comment>
<dbReference type="PROSITE" id="PS00455">
    <property type="entry name" value="AMP_BINDING"/>
    <property type="match status" value="1"/>
</dbReference>
<evidence type="ECO:0000256" key="2">
    <source>
        <dbReference type="ARBA" id="ARBA00013275"/>
    </source>
</evidence>
<proteinExistence type="inferred from homology"/>
<evidence type="ECO:0000313" key="9">
    <source>
        <dbReference type="Proteomes" id="UP000005233"/>
    </source>
</evidence>
<accession>H8IA03</accession>
<dbReference type="HOGENOM" id="CLU_000022_59_10_2"/>
<dbReference type="InterPro" id="IPR025110">
    <property type="entry name" value="AMP-bd_C"/>
</dbReference>
<evidence type="ECO:0000256" key="3">
    <source>
        <dbReference type="ARBA" id="ARBA00022598"/>
    </source>
</evidence>
<dbReference type="GO" id="GO:0005829">
    <property type="term" value="C:cytosol"/>
    <property type="evidence" value="ECO:0007669"/>
    <property type="project" value="TreeGrafter"/>
</dbReference>
<dbReference type="eggNOG" id="arCOG04201">
    <property type="taxonomic scope" value="Archaea"/>
</dbReference>
<dbReference type="FunFam" id="3.30.300.30:FF:000005">
    <property type="entry name" value="Acyl-coenzyme A synthetase ACSM5, mitochondrial"/>
    <property type="match status" value="1"/>
</dbReference>
<dbReference type="PANTHER" id="PTHR24095">
    <property type="entry name" value="ACETYL-COENZYME A SYNTHETASE"/>
    <property type="match status" value="1"/>
</dbReference>
<dbReference type="SUPFAM" id="SSF56801">
    <property type="entry name" value="Acetyl-CoA synthetase-like"/>
    <property type="match status" value="1"/>
</dbReference>
<dbReference type="Proteomes" id="UP000005233">
    <property type="component" value="Chromosome"/>
</dbReference>
<dbReference type="InterPro" id="IPR020845">
    <property type="entry name" value="AMP-binding_CS"/>
</dbReference>
<dbReference type="EMBL" id="CP003243">
    <property type="protein sequence ID" value="AFD00963.1"/>
    <property type="molecule type" value="Genomic_DNA"/>
</dbReference>
<evidence type="ECO:0000313" key="8">
    <source>
        <dbReference type="EMBL" id="AFD00963.1"/>
    </source>
</evidence>
<evidence type="ECO:0000259" key="6">
    <source>
        <dbReference type="Pfam" id="PF00501"/>
    </source>
</evidence>
<dbReference type="Pfam" id="PF13193">
    <property type="entry name" value="AMP-binding_C"/>
    <property type="match status" value="1"/>
</dbReference>
<keyword evidence="5" id="KW-0067">ATP-binding</keyword>
<evidence type="ECO:0000256" key="1">
    <source>
        <dbReference type="ARBA" id="ARBA00006432"/>
    </source>
</evidence>
<feature type="domain" description="AMP-dependent synthetase/ligase" evidence="6">
    <location>
        <begin position="51"/>
        <end position="426"/>
    </location>
</feature>
<dbReference type="InterPro" id="IPR045851">
    <property type="entry name" value="AMP-bd_C_sf"/>
</dbReference>
<dbReference type="EC" id="6.2.1.1" evidence="2"/>
<dbReference type="AlphaFoldDB" id="H8IA03"/>
<name>H8IA03_METCZ</name>
<dbReference type="InterPro" id="IPR042099">
    <property type="entry name" value="ANL_N_sf"/>
</dbReference>
<dbReference type="KEGG" id="mez:Mtc_2228"/>
<keyword evidence="9" id="KW-1185">Reference proteome</keyword>
<dbReference type="Gene3D" id="3.40.50.12780">
    <property type="entry name" value="N-terminal domain of ligase-like"/>
    <property type="match status" value="1"/>
</dbReference>
<protein>
    <recommendedName>
        <fullName evidence="2">acetate--CoA ligase</fullName>
        <ecNumber evidence="2">6.2.1.1</ecNumber>
    </recommendedName>
</protein>
<keyword evidence="3 8" id="KW-0436">Ligase</keyword>
<evidence type="ECO:0000259" key="7">
    <source>
        <dbReference type="Pfam" id="PF13193"/>
    </source>
</evidence>
<dbReference type="GO" id="GO:0005524">
    <property type="term" value="F:ATP binding"/>
    <property type="evidence" value="ECO:0007669"/>
    <property type="project" value="UniProtKB-KW"/>
</dbReference>
<dbReference type="RefSeq" id="WP_014406794.1">
    <property type="nucleotide sequence ID" value="NC_017034.1"/>
</dbReference>
<organism evidence="8 9">
    <name type="scientific">Methanocella conradii (strain DSM 24694 / JCM 17849 / CGMCC 1.5162 / HZ254)</name>
    <dbReference type="NCBI Taxonomy" id="1041930"/>
    <lineage>
        <taxon>Archaea</taxon>
        <taxon>Methanobacteriati</taxon>
        <taxon>Methanobacteriota</taxon>
        <taxon>Stenosarchaea group</taxon>
        <taxon>Methanomicrobia</taxon>
        <taxon>Methanocellales</taxon>
        <taxon>Methanocellaceae</taxon>
        <taxon>Methanocella</taxon>
    </lineage>
</organism>
<dbReference type="GO" id="GO:0003987">
    <property type="term" value="F:acetate-CoA ligase activity"/>
    <property type="evidence" value="ECO:0007669"/>
    <property type="project" value="UniProtKB-EC"/>
</dbReference>